<dbReference type="InterPro" id="IPR009069">
    <property type="entry name" value="Cys_alpha_HP_mot_SF"/>
</dbReference>
<dbReference type="Pfam" id="PF08991">
    <property type="entry name" value="CMC4"/>
    <property type="match status" value="1"/>
</dbReference>
<accession>A0A9P7NGK9</accession>
<dbReference type="SUPFAM" id="SSF47072">
    <property type="entry name" value="Cysteine alpha-hairpin motif"/>
    <property type="match status" value="1"/>
</dbReference>
<evidence type="ECO:0000313" key="3">
    <source>
        <dbReference type="Proteomes" id="UP000748025"/>
    </source>
</evidence>
<dbReference type="InterPro" id="IPR027179">
    <property type="entry name" value="CMC4"/>
</dbReference>
<dbReference type="OrthoDB" id="13601at2759"/>
<sequence>MPPTCGQFDMRSENGDPARLTEILSAASNCLTRNNYNDAKCQDVVRALYDCCDAFYQKYGDEATTPSCPKPNLLRLKIQQMKNGQ</sequence>
<dbReference type="EMBL" id="SRPW01000082">
    <property type="protein sequence ID" value="KAG6017955.1"/>
    <property type="molecule type" value="Genomic_DNA"/>
</dbReference>
<comment type="caution">
    <text evidence="2">The sequence shown here is derived from an EMBL/GenBank/DDBJ whole genome shotgun (WGS) entry which is preliminary data.</text>
</comment>
<reference evidence="2" key="1">
    <citation type="journal article" date="2020" name="bioRxiv">
        <title>Whole genome comparisons of ergot fungi reveals the divergence and evolution of species within the genus Claviceps are the result of varying mechanisms driving genome evolution and host range expansion.</title>
        <authorList>
            <person name="Wyka S.A."/>
            <person name="Mondo S.J."/>
            <person name="Liu M."/>
            <person name="Dettman J."/>
            <person name="Nalam V."/>
            <person name="Broders K.D."/>
        </authorList>
    </citation>
    <scope>NUCLEOTIDE SEQUENCE</scope>
    <source>
        <strain evidence="2">CCC 602</strain>
    </source>
</reference>
<proteinExistence type="predicted"/>
<evidence type="ECO:0000256" key="1">
    <source>
        <dbReference type="ARBA" id="ARBA00019406"/>
    </source>
</evidence>
<organism evidence="2 3">
    <name type="scientific">Claviceps pusilla</name>
    <dbReference type="NCBI Taxonomy" id="123648"/>
    <lineage>
        <taxon>Eukaryota</taxon>
        <taxon>Fungi</taxon>
        <taxon>Dikarya</taxon>
        <taxon>Ascomycota</taxon>
        <taxon>Pezizomycotina</taxon>
        <taxon>Sordariomycetes</taxon>
        <taxon>Hypocreomycetidae</taxon>
        <taxon>Hypocreales</taxon>
        <taxon>Clavicipitaceae</taxon>
        <taxon>Claviceps</taxon>
    </lineage>
</organism>
<protein>
    <recommendedName>
        <fullName evidence="1">Cx9C motif-containing protein 4, mitochondrial</fullName>
    </recommendedName>
</protein>
<keyword evidence="3" id="KW-1185">Reference proteome</keyword>
<dbReference type="Proteomes" id="UP000748025">
    <property type="component" value="Unassembled WGS sequence"/>
</dbReference>
<gene>
    <name evidence="2" type="ORF">E4U43_008082</name>
</gene>
<dbReference type="Gene3D" id="1.10.287.1130">
    <property type="entry name" value="CytochromE C oxidase copper chaperone"/>
    <property type="match status" value="1"/>
</dbReference>
<dbReference type="AlphaFoldDB" id="A0A9P7NGK9"/>
<evidence type="ECO:0000313" key="2">
    <source>
        <dbReference type="EMBL" id="KAG6017955.1"/>
    </source>
</evidence>
<name>A0A9P7NGK9_9HYPO</name>